<organism evidence="3 4">
    <name type="scientific">Pseudomonas cavernae</name>
    <dbReference type="NCBI Taxonomy" id="2320867"/>
    <lineage>
        <taxon>Bacteria</taxon>
        <taxon>Pseudomonadati</taxon>
        <taxon>Pseudomonadota</taxon>
        <taxon>Gammaproteobacteria</taxon>
        <taxon>Pseudomonadales</taxon>
        <taxon>Pseudomonadaceae</taxon>
        <taxon>Pseudomonas</taxon>
    </lineage>
</organism>
<dbReference type="Proteomes" id="UP000265560">
    <property type="component" value="Chromosome"/>
</dbReference>
<evidence type="ECO:0000313" key="3">
    <source>
        <dbReference type="EMBL" id="AYC35115.1"/>
    </source>
</evidence>
<dbReference type="Gene3D" id="3.10.129.10">
    <property type="entry name" value="Hotdog Thioesterase"/>
    <property type="match status" value="1"/>
</dbReference>
<evidence type="ECO:0000259" key="2">
    <source>
        <dbReference type="Pfam" id="PF09500"/>
    </source>
</evidence>
<proteinExistence type="predicted"/>
<evidence type="ECO:0000313" key="4">
    <source>
        <dbReference type="Proteomes" id="UP000265560"/>
    </source>
</evidence>
<dbReference type="SUPFAM" id="SSF54637">
    <property type="entry name" value="Thioesterase/thiol ester dehydrase-isomerase"/>
    <property type="match status" value="1"/>
</dbReference>
<dbReference type="NCBIfam" id="TIGR02447">
    <property type="entry name" value="yiiD_Cterm"/>
    <property type="match status" value="1"/>
</dbReference>
<keyword evidence="1" id="KW-0812">Transmembrane</keyword>
<accession>A0A385Z788</accession>
<protein>
    <recommendedName>
        <fullName evidence="2">Thioesterase putative domain-containing protein</fullName>
    </recommendedName>
</protein>
<feature type="transmembrane region" description="Helical" evidence="1">
    <location>
        <begin position="53"/>
        <end position="72"/>
    </location>
</feature>
<dbReference type="KEGG" id="pcav:D3880_16140"/>
<feature type="domain" description="Thioesterase putative" evidence="2">
    <location>
        <begin position="10"/>
        <end position="149"/>
    </location>
</feature>
<dbReference type="Pfam" id="PF09500">
    <property type="entry name" value="YiiD_C"/>
    <property type="match status" value="1"/>
</dbReference>
<dbReference type="AlphaFoldDB" id="A0A385Z788"/>
<dbReference type="InterPro" id="IPR012660">
    <property type="entry name" value="YiiD_C"/>
</dbReference>
<keyword evidence="4" id="KW-1185">Reference proteome</keyword>
<gene>
    <name evidence="3" type="ORF">D3880_16140</name>
</gene>
<evidence type="ECO:0000256" key="1">
    <source>
        <dbReference type="SAM" id="Phobius"/>
    </source>
</evidence>
<sequence>MTEVDIARAAALTRYLHEHIPLSVAMALRVEPSAPGRLRLSAPHAPNRNPHDTVFGGSLATLAIAAGWTLLFDAMRRESIAAALVIQHFECDYLAPAAAEFAAEAVLPEDWPGFLEQLRKRGRARLNLPVRLSCAGQDVLTAHARYVAIQES</sequence>
<keyword evidence="1" id="KW-1133">Transmembrane helix</keyword>
<reference evidence="4" key="1">
    <citation type="submission" date="2018-09" db="EMBL/GenBank/DDBJ databases">
        <authorList>
            <person name="Zhu H."/>
        </authorList>
    </citation>
    <scope>NUCLEOTIDE SEQUENCE [LARGE SCALE GENOMIC DNA]</scope>
    <source>
        <strain evidence="4">K2W31S-8</strain>
    </source>
</reference>
<dbReference type="InterPro" id="IPR029069">
    <property type="entry name" value="HotDog_dom_sf"/>
</dbReference>
<dbReference type="OrthoDB" id="572024at2"/>
<name>A0A385Z788_9PSED</name>
<dbReference type="EMBL" id="CP032419">
    <property type="protein sequence ID" value="AYC35115.1"/>
    <property type="molecule type" value="Genomic_DNA"/>
</dbReference>
<keyword evidence="1" id="KW-0472">Membrane</keyword>